<sequence length="590" mass="67426">MFGKLFPFLGLLGVLLSYSVSANSLISTESGSFSPNWDGISDILRFKIQTSSLPKLQDWELTIRSASGETVRKFEAGKIRKKGFTLFSDENEFAPEDIYLPSILEWDGENENGIPVGDGYYTYQLFLLTANKERILSEESTFYLDARPPKAEANCKIRLLLSEDRNLSKIIIQQKASGESADIFIGEFLDFEGRSLKAYTWRYREVPFQLVWDGTDSNGRPVPPGLYTYKLTGRDPAGNESIDKIENLTVKNDSSGVDLNVEGDLFPSDPSNPLNRIKFNSYVSSKLKSDSYELEIFKNEAKEDNIVFSQKSLGEPPAELLWEPKNKENKPLGPGTYLYRLTVYNRYDKYTSIPKKFLLSDHRPKFSYDVSPGGFTPDGDWQKDLVEIRLRSKGLPIVSWKINIMESYYDGDKQEERIVRSWTGTGNGPDKLIWYGLDDQGRKIGSLAELRFVLSYKDVFGGEEELELGDIKTDILVVKEKDGFRFSVPNRIYEDKWWTLPSKLKSVLSKFPGYKAELQIHTSHRGDDEYNLRASEEKAKKVFQSLFGKDYEFGRYRYRGYGETLPLIPGNGAYEVDRNERVDFFLSVGK</sequence>
<comment type="caution">
    <text evidence="3">The sequence shown here is derived from an EMBL/GenBank/DDBJ whole genome shotgun (WGS) entry which is preliminary data.</text>
</comment>
<proteinExistence type="predicted"/>
<feature type="domain" description="OmpA-like" evidence="2">
    <location>
        <begin position="464"/>
        <end position="590"/>
    </location>
</feature>
<keyword evidence="4" id="KW-1185">Reference proteome</keyword>
<dbReference type="PANTHER" id="PTHR30329">
    <property type="entry name" value="STATOR ELEMENT OF FLAGELLAR MOTOR COMPLEX"/>
    <property type="match status" value="1"/>
</dbReference>
<dbReference type="Gene3D" id="2.60.40.4070">
    <property type="match status" value="2"/>
</dbReference>
<dbReference type="InterPro" id="IPR050330">
    <property type="entry name" value="Bact_OuterMem_StrucFunc"/>
</dbReference>
<dbReference type="Gene3D" id="3.30.1330.60">
    <property type="entry name" value="OmpA-like domain"/>
    <property type="match status" value="1"/>
</dbReference>
<name>A0A2M9XH28_9LEPT</name>
<dbReference type="PROSITE" id="PS51123">
    <property type="entry name" value="OMPA_2"/>
    <property type="match status" value="1"/>
</dbReference>
<evidence type="ECO:0000259" key="2">
    <source>
        <dbReference type="PROSITE" id="PS51123"/>
    </source>
</evidence>
<dbReference type="AlphaFoldDB" id="A0A2M9XH28"/>
<dbReference type="RefSeq" id="WP_100705739.1">
    <property type="nucleotide sequence ID" value="NZ_NPDL01000002.1"/>
</dbReference>
<dbReference type="PANTHER" id="PTHR30329:SF21">
    <property type="entry name" value="LIPOPROTEIN YIAD-RELATED"/>
    <property type="match status" value="1"/>
</dbReference>
<dbReference type="EMBL" id="NPDN01000002">
    <property type="protein sequence ID" value="PJZ26949.1"/>
    <property type="molecule type" value="Genomic_DNA"/>
</dbReference>
<organism evidence="3 4">
    <name type="scientific">Leptospira hartskeerlii</name>
    <dbReference type="NCBI Taxonomy" id="2023177"/>
    <lineage>
        <taxon>Bacteria</taxon>
        <taxon>Pseudomonadati</taxon>
        <taxon>Spirochaetota</taxon>
        <taxon>Spirochaetia</taxon>
        <taxon>Leptospirales</taxon>
        <taxon>Leptospiraceae</taxon>
        <taxon>Leptospira</taxon>
    </lineage>
</organism>
<dbReference type="SUPFAM" id="SSF103088">
    <property type="entry name" value="OmpA-like"/>
    <property type="match status" value="1"/>
</dbReference>
<accession>A0A2M9XH28</accession>
<evidence type="ECO:0000313" key="3">
    <source>
        <dbReference type="EMBL" id="PJZ26949.1"/>
    </source>
</evidence>
<dbReference type="OrthoDB" id="337472at2"/>
<evidence type="ECO:0000256" key="1">
    <source>
        <dbReference type="PROSITE-ProRule" id="PRU00473"/>
    </source>
</evidence>
<dbReference type="GO" id="GO:0016020">
    <property type="term" value="C:membrane"/>
    <property type="evidence" value="ECO:0007669"/>
    <property type="project" value="UniProtKB-UniRule"/>
</dbReference>
<dbReference type="InterPro" id="IPR006665">
    <property type="entry name" value="OmpA-like"/>
</dbReference>
<evidence type="ECO:0000313" key="4">
    <source>
        <dbReference type="Proteomes" id="UP000232196"/>
    </source>
</evidence>
<protein>
    <submittedName>
        <fullName evidence="3">Cell envelope biogenesis protein OmpA</fullName>
    </submittedName>
</protein>
<reference evidence="3 4" key="1">
    <citation type="submission" date="2017-07" db="EMBL/GenBank/DDBJ databases">
        <title>Leptospira spp. isolated from tropical soils.</title>
        <authorList>
            <person name="Thibeaux R."/>
            <person name="Iraola G."/>
            <person name="Ferres I."/>
            <person name="Bierque E."/>
            <person name="Girault D."/>
            <person name="Soupe-Gilbert M.-E."/>
            <person name="Picardeau M."/>
            <person name="Goarant C."/>
        </authorList>
    </citation>
    <scope>NUCLEOTIDE SEQUENCE [LARGE SCALE GENOMIC DNA]</scope>
    <source>
        <strain evidence="3 4">MCA1-C-A1</strain>
    </source>
</reference>
<gene>
    <name evidence="3" type="ORF">CH357_05580</name>
</gene>
<dbReference type="InterPro" id="IPR036737">
    <property type="entry name" value="OmpA-like_sf"/>
</dbReference>
<keyword evidence="1" id="KW-0472">Membrane</keyword>
<dbReference type="Proteomes" id="UP000232196">
    <property type="component" value="Unassembled WGS sequence"/>
</dbReference>